<organism evidence="1">
    <name type="scientific">uncultured miscellaneous Crenarchaeota group</name>
    <dbReference type="NCBI Taxonomy" id="1368239"/>
    <lineage>
        <taxon>Archaea</taxon>
        <taxon>Candidatus Bathyarchaeota</taxon>
        <taxon>environmental samples</taxon>
    </lineage>
</organism>
<dbReference type="EMBL" id="KF439061">
    <property type="protein sequence ID" value="AHM02057.1"/>
    <property type="molecule type" value="Genomic_DNA"/>
</dbReference>
<dbReference type="PANTHER" id="PTHR34655">
    <property type="entry name" value="CONSERVED WITHIN P. AEROPHILUM"/>
    <property type="match status" value="1"/>
</dbReference>
<accession>W8S022</accession>
<name>W8S022_9ARCH</name>
<proteinExistence type="predicted"/>
<dbReference type="AlphaFoldDB" id="W8S022"/>
<dbReference type="InterPro" id="IPR027396">
    <property type="entry name" value="DsrEFH-like"/>
</dbReference>
<protein>
    <submittedName>
        <fullName evidence="1">Peroxiredoxin family protein</fullName>
    </submittedName>
</protein>
<dbReference type="InterPro" id="IPR032836">
    <property type="entry name" value="DsrE2-like"/>
</dbReference>
<dbReference type="Pfam" id="PF13686">
    <property type="entry name" value="DrsE_2"/>
    <property type="match status" value="1"/>
</dbReference>
<dbReference type="PANTHER" id="PTHR34655:SF2">
    <property type="entry name" value="PEROXIREDOXIN FAMILY PROTEIN"/>
    <property type="match status" value="1"/>
</dbReference>
<reference evidence="1" key="1">
    <citation type="journal article" date="2014" name="ISME J.">
        <title>Genetic and functional properties of uncultivated MCG archaea assessed by metagenome and gene expression analyses.</title>
        <authorList>
            <person name="Meng J."/>
            <person name="Xu J."/>
            <person name="Qin D."/>
            <person name="He Y."/>
            <person name="Xiao X."/>
            <person name="Wang F."/>
        </authorList>
    </citation>
    <scope>NUCLEOTIDE SEQUENCE</scope>
</reference>
<sequence>MLSNRMDMETHLYFTFWGLNMLVKGALEKAGLPATYKHMEEQLKKKLGEMKYPTPYDLLKRMKASGLLKIYACSPTMEMLGVKKEDLIPEVDAIAGAAAFLDVASDADITLLI</sequence>
<dbReference type="Gene3D" id="3.40.1260.10">
    <property type="entry name" value="DsrEFH-like"/>
    <property type="match status" value="1"/>
</dbReference>
<dbReference type="SUPFAM" id="SSF75169">
    <property type="entry name" value="DsrEFH-like"/>
    <property type="match status" value="1"/>
</dbReference>
<evidence type="ECO:0000313" key="1">
    <source>
        <dbReference type="EMBL" id="AHM02057.1"/>
    </source>
</evidence>